<keyword evidence="4" id="KW-1185">Reference proteome</keyword>
<evidence type="ECO:0000259" key="2">
    <source>
        <dbReference type="Pfam" id="PF07734"/>
    </source>
</evidence>
<evidence type="ECO:0000259" key="1">
    <source>
        <dbReference type="Pfam" id="PF00646"/>
    </source>
</evidence>
<feature type="domain" description="F-box associated beta-propeller type 1" evidence="2">
    <location>
        <begin position="118"/>
        <end position="312"/>
    </location>
</feature>
<dbReference type="EMBL" id="SDMP01000010">
    <property type="protein sequence ID" value="RYR33953.1"/>
    <property type="molecule type" value="Genomic_DNA"/>
</dbReference>
<dbReference type="Proteomes" id="UP000289738">
    <property type="component" value="Chromosome A10"/>
</dbReference>
<feature type="domain" description="F-box" evidence="1">
    <location>
        <begin position="12"/>
        <end position="51"/>
    </location>
</feature>
<evidence type="ECO:0000313" key="4">
    <source>
        <dbReference type="Proteomes" id="UP000289738"/>
    </source>
</evidence>
<dbReference type="InterPro" id="IPR001810">
    <property type="entry name" value="F-box_dom"/>
</dbReference>
<sequence>MKNYDVAHKLAIPSLPKDLIIYILCKTDPATVCRCKLLSHDWRKTLSAFEFVSKYYQLFSKAHPSILIHGKNCFIRLDPKRGNRLFFPLLAELGDADKLMVIGIENGNICLSYNMLQHEAKIIVWNAFTGSKRQILPPKFLGFKVFFPAFAFAYFPKSMHYCILHTFKRNLQEDFIFYSVYSFEDQQWTKISASEGMRGKVGPDYVAENGQIFLIHFTGEDYQFADSILIYSIIKKTFYILPIRDRYRSKCQFLLRYQGFFSFLSHPKDENNYTICIWSIINTKDECFKWKSTLKLKGLSTYDNPKLFVDNDLISLVDDTKQTGIDLKEIVLSRFHIANQLRGIMFTVFSGLKLLK</sequence>
<dbReference type="PANTHER" id="PTHR31672">
    <property type="entry name" value="BNACNNG10540D PROTEIN"/>
    <property type="match status" value="1"/>
</dbReference>
<reference evidence="3 4" key="1">
    <citation type="submission" date="2019-01" db="EMBL/GenBank/DDBJ databases">
        <title>Sequencing of cultivated peanut Arachis hypogaea provides insights into genome evolution and oil improvement.</title>
        <authorList>
            <person name="Chen X."/>
        </authorList>
    </citation>
    <scope>NUCLEOTIDE SEQUENCE [LARGE SCALE GENOMIC DNA]</scope>
    <source>
        <strain evidence="4">cv. Fuhuasheng</strain>
        <tissue evidence="3">Leaves</tissue>
    </source>
</reference>
<dbReference type="InterPro" id="IPR036047">
    <property type="entry name" value="F-box-like_dom_sf"/>
</dbReference>
<dbReference type="Pfam" id="PF00646">
    <property type="entry name" value="F-box"/>
    <property type="match status" value="1"/>
</dbReference>
<dbReference type="Pfam" id="PF07734">
    <property type="entry name" value="FBA_1"/>
    <property type="match status" value="1"/>
</dbReference>
<accession>A0A445B5K3</accession>
<comment type="caution">
    <text evidence="3">The sequence shown here is derived from an EMBL/GenBank/DDBJ whole genome shotgun (WGS) entry which is preliminary data.</text>
</comment>
<dbReference type="PANTHER" id="PTHR31672:SF13">
    <property type="entry name" value="F-BOX PROTEIN CPR30-LIKE"/>
    <property type="match status" value="1"/>
</dbReference>
<protein>
    <submittedName>
        <fullName evidence="3">Uncharacterized protein</fullName>
    </submittedName>
</protein>
<proteinExistence type="predicted"/>
<dbReference type="AlphaFoldDB" id="A0A445B5K3"/>
<evidence type="ECO:0000313" key="3">
    <source>
        <dbReference type="EMBL" id="RYR33953.1"/>
    </source>
</evidence>
<dbReference type="InterPro" id="IPR006527">
    <property type="entry name" value="F-box-assoc_dom_typ1"/>
</dbReference>
<dbReference type="Gene3D" id="1.20.1280.50">
    <property type="match status" value="1"/>
</dbReference>
<dbReference type="InterPro" id="IPR017451">
    <property type="entry name" value="F-box-assoc_interact_dom"/>
</dbReference>
<name>A0A445B5K3_ARAHY</name>
<dbReference type="NCBIfam" id="TIGR01640">
    <property type="entry name" value="F_box_assoc_1"/>
    <property type="match status" value="1"/>
</dbReference>
<gene>
    <name evidence="3" type="ORF">Ahy_A10g048650</name>
</gene>
<dbReference type="InterPro" id="IPR050796">
    <property type="entry name" value="SCF_F-box_component"/>
</dbReference>
<dbReference type="SUPFAM" id="SSF81383">
    <property type="entry name" value="F-box domain"/>
    <property type="match status" value="1"/>
</dbReference>
<organism evidence="3 4">
    <name type="scientific">Arachis hypogaea</name>
    <name type="common">Peanut</name>
    <dbReference type="NCBI Taxonomy" id="3818"/>
    <lineage>
        <taxon>Eukaryota</taxon>
        <taxon>Viridiplantae</taxon>
        <taxon>Streptophyta</taxon>
        <taxon>Embryophyta</taxon>
        <taxon>Tracheophyta</taxon>
        <taxon>Spermatophyta</taxon>
        <taxon>Magnoliopsida</taxon>
        <taxon>eudicotyledons</taxon>
        <taxon>Gunneridae</taxon>
        <taxon>Pentapetalae</taxon>
        <taxon>rosids</taxon>
        <taxon>fabids</taxon>
        <taxon>Fabales</taxon>
        <taxon>Fabaceae</taxon>
        <taxon>Papilionoideae</taxon>
        <taxon>50 kb inversion clade</taxon>
        <taxon>dalbergioids sensu lato</taxon>
        <taxon>Dalbergieae</taxon>
        <taxon>Pterocarpus clade</taxon>
        <taxon>Arachis</taxon>
    </lineage>
</organism>